<dbReference type="RefSeq" id="WP_129521998.1">
    <property type="nucleotide sequence ID" value="NZ_SDPN01000040.1"/>
</dbReference>
<dbReference type="AlphaFoldDB" id="A0A4Q2KT97"/>
<name>A0A4Q2KT97_9MICO</name>
<feature type="transmembrane region" description="Helical" evidence="1">
    <location>
        <begin position="25"/>
        <end position="48"/>
    </location>
</feature>
<protein>
    <submittedName>
        <fullName evidence="2">Uncharacterized protein</fullName>
    </submittedName>
</protein>
<evidence type="ECO:0000313" key="2">
    <source>
        <dbReference type="EMBL" id="RXZ67750.1"/>
    </source>
</evidence>
<evidence type="ECO:0000256" key="1">
    <source>
        <dbReference type="SAM" id="Phobius"/>
    </source>
</evidence>
<dbReference type="EMBL" id="SDPN01000040">
    <property type="protein sequence ID" value="RXZ67750.1"/>
    <property type="molecule type" value="Genomic_DNA"/>
</dbReference>
<dbReference type="Proteomes" id="UP000293865">
    <property type="component" value="Unassembled WGS sequence"/>
</dbReference>
<organism evidence="2 3">
    <name type="scientific">Agromyces albus</name>
    <dbReference type="NCBI Taxonomy" id="205332"/>
    <lineage>
        <taxon>Bacteria</taxon>
        <taxon>Bacillati</taxon>
        <taxon>Actinomycetota</taxon>
        <taxon>Actinomycetes</taxon>
        <taxon>Micrococcales</taxon>
        <taxon>Microbacteriaceae</taxon>
        <taxon>Agromyces</taxon>
    </lineage>
</organism>
<keyword evidence="1" id="KW-1133">Transmembrane helix</keyword>
<feature type="transmembrane region" description="Helical" evidence="1">
    <location>
        <begin position="93"/>
        <end position="113"/>
    </location>
</feature>
<keyword evidence="1" id="KW-0812">Transmembrane</keyword>
<keyword evidence="1" id="KW-0472">Membrane</keyword>
<gene>
    <name evidence="2" type="ORF">ESP51_16540</name>
</gene>
<sequence length="120" mass="13214">MEQRVPESAKGAATTPWHWDRRADVLITIVGLVVICICTMPLYVLSGLAMTGLHHEFPTWVLPITFVVTPLFIFGLTFAASLIRLAINRRAWWIPPVGLVSTIVLLLVAGLALRTIVAAR</sequence>
<proteinExistence type="predicted"/>
<accession>A0A4Q2KT97</accession>
<comment type="caution">
    <text evidence="2">The sequence shown here is derived from an EMBL/GenBank/DDBJ whole genome shotgun (WGS) entry which is preliminary data.</text>
</comment>
<reference evidence="2 3" key="1">
    <citation type="submission" date="2019-01" db="EMBL/GenBank/DDBJ databases">
        <title>Agromyces.</title>
        <authorList>
            <person name="Li J."/>
        </authorList>
    </citation>
    <scope>NUCLEOTIDE SEQUENCE [LARGE SCALE GENOMIC DNA]</scope>
    <source>
        <strain evidence="2 3">DSM 15934</strain>
    </source>
</reference>
<evidence type="ECO:0000313" key="3">
    <source>
        <dbReference type="Proteomes" id="UP000293865"/>
    </source>
</evidence>
<feature type="transmembrane region" description="Helical" evidence="1">
    <location>
        <begin position="60"/>
        <end position="87"/>
    </location>
</feature>
<keyword evidence="3" id="KW-1185">Reference proteome</keyword>